<evidence type="ECO:0000256" key="14">
    <source>
        <dbReference type="ARBA" id="ARBA00023329"/>
    </source>
</evidence>
<evidence type="ECO:0000256" key="21">
    <source>
        <dbReference type="SAM" id="MobiDB-lite"/>
    </source>
</evidence>
<keyword evidence="12" id="KW-0325">Glycoprotein</keyword>
<dbReference type="Pfam" id="PF01299">
    <property type="entry name" value="Lamp2-like_luminal"/>
    <property type="match status" value="1"/>
</dbReference>
<evidence type="ECO:0000256" key="16">
    <source>
        <dbReference type="ARBA" id="ARBA00053950"/>
    </source>
</evidence>
<feature type="disulfide bond" evidence="20">
    <location>
        <begin position="124"/>
        <end position="162"/>
    </location>
</feature>
<name>A0A482XF16_LAOST</name>
<protein>
    <recommendedName>
        <fullName evidence="18">Lysosome-associated membrane glycoprotein 5</fullName>
    </recommendedName>
    <alternativeName>
        <fullName evidence="19">Lysosome-associated membrane protein 5</fullName>
    </alternativeName>
</protein>
<keyword evidence="13" id="KW-0966">Cell projection</keyword>
<comment type="similarity">
    <text evidence="5 20">Belongs to the LAMP family.</text>
</comment>
<evidence type="ECO:0000256" key="22">
    <source>
        <dbReference type="SAM" id="Phobius"/>
    </source>
</evidence>
<evidence type="ECO:0000256" key="10">
    <source>
        <dbReference type="ARBA" id="ARBA00023018"/>
    </source>
</evidence>
<evidence type="ECO:0000256" key="18">
    <source>
        <dbReference type="ARBA" id="ARBA00074379"/>
    </source>
</evidence>
<dbReference type="Gene3D" id="2.40.160.110">
    <property type="match status" value="1"/>
</dbReference>
<feature type="compositionally biased region" description="Low complexity" evidence="21">
    <location>
        <begin position="55"/>
        <end position="93"/>
    </location>
</feature>
<evidence type="ECO:0000256" key="5">
    <source>
        <dbReference type="ARBA" id="ARBA00009644"/>
    </source>
</evidence>
<keyword evidence="11 20" id="KW-0472">Membrane</keyword>
<evidence type="ECO:0000256" key="7">
    <source>
        <dbReference type="ARBA" id="ARBA00022729"/>
    </source>
</evidence>
<gene>
    <name evidence="25" type="ORF">LSTR_LSTR006844</name>
</gene>
<dbReference type="GO" id="GO:0005765">
    <property type="term" value="C:lysosomal membrane"/>
    <property type="evidence" value="ECO:0007669"/>
    <property type="project" value="TreeGrafter"/>
</dbReference>
<dbReference type="EMBL" id="QKKF02011155">
    <property type="protein sequence ID" value="RZF44294.1"/>
    <property type="molecule type" value="Genomic_DNA"/>
</dbReference>
<evidence type="ECO:0000259" key="24">
    <source>
        <dbReference type="Pfam" id="PF01299"/>
    </source>
</evidence>
<evidence type="ECO:0000256" key="2">
    <source>
        <dbReference type="ARBA" id="ARBA00004158"/>
    </source>
</evidence>
<dbReference type="InterPro" id="IPR002000">
    <property type="entry name" value="Lysosome-assoc_membr_glycop"/>
</dbReference>
<keyword evidence="14" id="KW-0968">Cytoplasmic vesicle</keyword>
<comment type="caution">
    <text evidence="25">The sequence shown here is derived from an EMBL/GenBank/DDBJ whole genome shotgun (WGS) entry which is preliminary data.</text>
</comment>
<dbReference type="SMR" id="A0A482XF16"/>
<comment type="subcellular location">
    <subcellularLocation>
        <location evidence="4">Cell projection</location>
        <location evidence="4">Dendrite</location>
    </subcellularLocation>
    <subcellularLocation>
        <location evidence="17">Cell projection</location>
        <location evidence="17">Growth cone membrane</location>
        <topology evidence="17">Single-pass type I membrane protein</topology>
    </subcellularLocation>
    <subcellularLocation>
        <location evidence="15">Cytoplasmic vesicle</location>
        <location evidence="15">Secretory vesicle</location>
        <location evidence="15">Synaptic vesicle membrane</location>
        <topology evidence="15">Single-pass type I membrane protein</topology>
    </subcellularLocation>
    <subcellularLocation>
        <location evidence="2">Early endosome membrane</location>
        <topology evidence="2">Single-pass type I membrane protein</topology>
    </subcellularLocation>
    <subcellularLocation>
        <location evidence="1">Endoplasmic reticulum-Golgi intermediate compartment membrane</location>
        <topology evidence="1">Single-pass type I membrane protein</topology>
    </subcellularLocation>
    <subcellularLocation>
        <location evidence="20">Membrane</location>
        <topology evidence="20">Single-pass type I membrane protein</topology>
    </subcellularLocation>
    <subcellularLocation>
        <location evidence="3">Recycling endosome</location>
    </subcellularLocation>
</comment>
<feature type="region of interest" description="Disordered" evidence="21">
    <location>
        <begin position="25"/>
        <end position="114"/>
    </location>
</feature>
<evidence type="ECO:0000256" key="8">
    <source>
        <dbReference type="ARBA" id="ARBA00022753"/>
    </source>
</evidence>
<evidence type="ECO:0000256" key="15">
    <source>
        <dbReference type="ARBA" id="ARBA00029428"/>
    </source>
</evidence>
<dbReference type="FunCoup" id="A0A482XF16">
    <property type="interactions" value="456"/>
</dbReference>
<keyword evidence="9 22" id="KW-1133">Transmembrane helix</keyword>
<dbReference type="GO" id="GO:0005886">
    <property type="term" value="C:plasma membrane"/>
    <property type="evidence" value="ECO:0007669"/>
    <property type="project" value="UniProtKB-SubCell"/>
</dbReference>
<dbReference type="PRINTS" id="PR00336">
    <property type="entry name" value="LYSASSOCTDMP"/>
</dbReference>
<dbReference type="GO" id="GO:0072594">
    <property type="term" value="P:establishment of protein localization to organelle"/>
    <property type="evidence" value="ECO:0007669"/>
    <property type="project" value="TreeGrafter"/>
</dbReference>
<reference evidence="25 26" key="1">
    <citation type="journal article" date="2017" name="Gigascience">
        <title>Genome sequence of the small brown planthopper, Laodelphax striatellus.</title>
        <authorList>
            <person name="Zhu J."/>
            <person name="Jiang F."/>
            <person name="Wang X."/>
            <person name="Yang P."/>
            <person name="Bao Y."/>
            <person name="Zhao W."/>
            <person name="Wang W."/>
            <person name="Lu H."/>
            <person name="Wang Q."/>
            <person name="Cui N."/>
            <person name="Li J."/>
            <person name="Chen X."/>
            <person name="Luo L."/>
            <person name="Yu J."/>
            <person name="Kang L."/>
            <person name="Cui F."/>
        </authorList>
    </citation>
    <scope>NUCLEOTIDE SEQUENCE [LARGE SCALE GENOMIC DNA]</scope>
    <source>
        <strain evidence="25">Lst14</strain>
    </source>
</reference>
<dbReference type="InterPro" id="IPR048528">
    <property type="entry name" value="Lamp2-like_luminal"/>
</dbReference>
<dbReference type="PANTHER" id="PTHR11506:SF35">
    <property type="entry name" value="LYSOSOME-ASSOCIATED MEMBRANE GLYCOPROTEIN 5"/>
    <property type="match status" value="1"/>
</dbReference>
<keyword evidence="7 23" id="KW-0732">Signal</keyword>
<keyword evidence="20" id="KW-1015">Disulfide bond</keyword>
<feature type="chain" id="PRO_5019790834" description="Lysosome-associated membrane glycoprotein 5" evidence="23">
    <location>
        <begin position="23"/>
        <end position="316"/>
    </location>
</feature>
<evidence type="ECO:0000256" key="3">
    <source>
        <dbReference type="ARBA" id="ARBA00004172"/>
    </source>
</evidence>
<evidence type="ECO:0000256" key="19">
    <source>
        <dbReference type="ARBA" id="ARBA00076257"/>
    </source>
</evidence>
<feature type="signal peptide" evidence="23">
    <location>
        <begin position="1"/>
        <end position="22"/>
    </location>
</feature>
<dbReference type="GO" id="GO:0031902">
    <property type="term" value="C:late endosome membrane"/>
    <property type="evidence" value="ECO:0007669"/>
    <property type="project" value="TreeGrafter"/>
</dbReference>
<sequence>MAIARQCLLVTLFLTATLFTGAIQGAETPDKPSAPITDKPTTSSTTVPPAPTPVPETTTKGPETTTKPSSTTVPPTTESTTTPQPTTSSTAPPTTTPVVPPTPTPAPSKPAVGNWTIAEGNQTCAMFQAAITVDLAFTNKANKTQHYNVYVPADAKIADEKCGVADNSFSLVFPAGHVQMSFVQNNSHYYLQKVESWINATVLPDLANQTSAANFTVVYVAETDSMALEGSLNSSFVCTAPAALKMTNGTLLKLSSVNYQAFIKDGKLGPAQNCVTDSSPDMVPILVAGGLILFVVLMLIAYIVTRQRQARGYHSM</sequence>
<evidence type="ECO:0000256" key="12">
    <source>
        <dbReference type="ARBA" id="ARBA00023180"/>
    </source>
</evidence>
<keyword evidence="6 20" id="KW-0812">Transmembrane</keyword>
<evidence type="ECO:0000313" key="25">
    <source>
        <dbReference type="EMBL" id="RZF44294.1"/>
    </source>
</evidence>
<keyword evidence="26" id="KW-1185">Reference proteome</keyword>
<proteinExistence type="inferred from homology"/>
<evidence type="ECO:0000256" key="23">
    <source>
        <dbReference type="SAM" id="SignalP"/>
    </source>
</evidence>
<keyword evidence="8" id="KW-0967">Endosome</keyword>
<dbReference type="OrthoDB" id="6232933at2759"/>
<dbReference type="InParanoid" id="A0A482XF16"/>
<feature type="domain" description="Lysosome-associated membrane glycoprotein 2-like luminal" evidence="24">
    <location>
        <begin position="110"/>
        <end position="262"/>
    </location>
</feature>
<organism evidence="25 26">
    <name type="scientific">Laodelphax striatellus</name>
    <name type="common">Small brown planthopper</name>
    <name type="synonym">Delphax striatella</name>
    <dbReference type="NCBI Taxonomy" id="195883"/>
    <lineage>
        <taxon>Eukaryota</taxon>
        <taxon>Metazoa</taxon>
        <taxon>Ecdysozoa</taxon>
        <taxon>Arthropoda</taxon>
        <taxon>Hexapoda</taxon>
        <taxon>Insecta</taxon>
        <taxon>Pterygota</taxon>
        <taxon>Neoptera</taxon>
        <taxon>Paraneoptera</taxon>
        <taxon>Hemiptera</taxon>
        <taxon>Auchenorrhyncha</taxon>
        <taxon>Fulgoroidea</taxon>
        <taxon>Delphacidae</taxon>
        <taxon>Criomorphinae</taxon>
        <taxon>Laodelphax</taxon>
    </lineage>
</organism>
<evidence type="ECO:0000313" key="26">
    <source>
        <dbReference type="Proteomes" id="UP000291343"/>
    </source>
</evidence>
<comment type="caution">
    <text evidence="20">Lacks conserved residue(s) required for the propagation of feature annotation.</text>
</comment>
<comment type="function">
    <text evidence="16">Plays a role in short-term synaptic plasticity in a subset of GABAergic neurons in the brain.</text>
</comment>
<dbReference type="Proteomes" id="UP000291343">
    <property type="component" value="Unassembled WGS sequence"/>
</dbReference>
<evidence type="ECO:0000256" key="6">
    <source>
        <dbReference type="ARBA" id="ARBA00022692"/>
    </source>
</evidence>
<evidence type="ECO:0000256" key="20">
    <source>
        <dbReference type="PROSITE-ProRule" id="PRU00740"/>
    </source>
</evidence>
<dbReference type="PROSITE" id="PS51407">
    <property type="entry name" value="LAMP_3"/>
    <property type="match status" value="1"/>
</dbReference>
<feature type="compositionally biased region" description="Pro residues" evidence="21">
    <location>
        <begin position="94"/>
        <end position="108"/>
    </location>
</feature>
<accession>A0A482XF16</accession>
<evidence type="ECO:0000256" key="11">
    <source>
        <dbReference type="ARBA" id="ARBA00023136"/>
    </source>
</evidence>
<dbReference type="PANTHER" id="PTHR11506">
    <property type="entry name" value="LYSOSOME-ASSOCIATED MEMBRANE GLYCOPROTEIN"/>
    <property type="match status" value="1"/>
</dbReference>
<evidence type="ECO:0000256" key="1">
    <source>
        <dbReference type="ARBA" id="ARBA00004151"/>
    </source>
</evidence>
<evidence type="ECO:0000256" key="17">
    <source>
        <dbReference type="ARBA" id="ARBA00060492"/>
    </source>
</evidence>
<evidence type="ECO:0000256" key="13">
    <source>
        <dbReference type="ARBA" id="ARBA00023273"/>
    </source>
</evidence>
<evidence type="ECO:0000256" key="4">
    <source>
        <dbReference type="ARBA" id="ARBA00004279"/>
    </source>
</evidence>
<dbReference type="STRING" id="195883.A0A482XF16"/>
<dbReference type="AlphaFoldDB" id="A0A482XF16"/>
<feature type="transmembrane region" description="Helical" evidence="22">
    <location>
        <begin position="282"/>
        <end position="304"/>
    </location>
</feature>
<keyword evidence="10" id="KW-0770">Synapse</keyword>
<evidence type="ECO:0000256" key="9">
    <source>
        <dbReference type="ARBA" id="ARBA00022989"/>
    </source>
</evidence>